<dbReference type="PANTHER" id="PTHR34677:SF3">
    <property type="entry name" value="BACTERIAL IG-LIKE DOMAIN-CONTAINING PROTEIN"/>
    <property type="match status" value="1"/>
</dbReference>
<dbReference type="InParanoid" id="A0A1Q3B8A0"/>
<gene>
    <name evidence="3" type="ORF">CFOL_v3_07789</name>
</gene>
<dbReference type="OrthoDB" id="1936312at2759"/>
<keyword evidence="1" id="KW-0472">Membrane</keyword>
<feature type="transmembrane region" description="Helical" evidence="1">
    <location>
        <begin position="671"/>
        <end position="691"/>
    </location>
</feature>
<name>A0A1Q3B8A0_CEPFO</name>
<feature type="transmembrane region" description="Helical" evidence="1">
    <location>
        <begin position="631"/>
        <end position="651"/>
    </location>
</feature>
<feature type="signal peptide" evidence="2">
    <location>
        <begin position="1"/>
        <end position="15"/>
    </location>
</feature>
<reference evidence="4" key="1">
    <citation type="submission" date="2016-04" db="EMBL/GenBank/DDBJ databases">
        <title>Cephalotus genome sequencing.</title>
        <authorList>
            <person name="Fukushima K."/>
            <person name="Hasebe M."/>
            <person name="Fang X."/>
        </authorList>
    </citation>
    <scope>NUCLEOTIDE SEQUENCE [LARGE SCALE GENOMIC DNA]</scope>
    <source>
        <strain evidence="4">cv. St1</strain>
    </source>
</reference>
<sequence>MSLVKLLKLAGVCMAVMMVGSLNSSDSTLVINFHRTPPARSQFTTAVFGYSVKRQDGSNACMNHSCSMHCELDGQSLSSCPAGTILLKNLTVNQQHKFLLNVITHDGERNSSAYSWFVDTVPPTATISSKENYTNAERITIVITFSEACPGKGGFKCANSSNCDVFINGPGHVQASSLRIIKPNIIYSLPIILSKRLYGRVVIGMVDSFCTDLAGNQFRRTNGSIIVIHFDRRPVLVDLWTSVPSYELEINGVPRTVLATNKLEKLEMFLDFSIPIMNSTEQILKVLHVNSRSLIPVHNGSLGNRRFVFKLKNTLETEIITVELQAELLIGITGTPVSPVASLTFLYDSTRPGVGLSTSSPRATKDPNINVIVEFTKPVFGFEASMIEVYGGRVTRQELSRALYSFNVLAVTQNVVSITVPATEVNDVSGNLNLASNLLQVQHYITPAISTALHSFVTAGILATSLAASILSLSSASLGAVSTLYSGRANIVASDPSMNLHGLVGHLQVFVLSDWFLVNQPVEYSETTKGLRWLIPRQKLPWKKDSTSIWPNHVYLAEDKFTRKFSNLSVRFPFHDRAFNQIALTLTNSSYEKHRLPPPTEIDPKYGGLHGQHNTSMKNTPYAWQDLEINMFWLGVGGGSLLMIHLLTLLFLRWRTETPALGILSVPRFELLLMILMLPCISQSSAFVIRGGTTEGIIVGALLLAIPAAFILSVSLFLMLAIFPGSFAQYKEIRQLAVEKSWYMKLWFFLPGRPAAGKWFYREGLPSSFLPRFGILFENQKGPPLFVFVDQNDPHIMPTWTESGQSGIGRMRAVSVDESNEDIKIPMSRRVLGCAQSSYIILDLLRRVILGVISGAYSSHHLSQRLFALAITVIQLMYLIAMKPYISTGVHVVETVSLLCEAWLKVCCKGSCVAFPPKKTLVKSHTRYLPTQNRTSSSSSFKPRNNV</sequence>
<comment type="caution">
    <text evidence="3">The sequence shown here is derived from an EMBL/GenBank/DDBJ whole genome shotgun (WGS) entry which is preliminary data.</text>
</comment>
<dbReference type="STRING" id="3775.A0A1Q3B8A0"/>
<organism evidence="3 4">
    <name type="scientific">Cephalotus follicularis</name>
    <name type="common">Albany pitcher plant</name>
    <dbReference type="NCBI Taxonomy" id="3775"/>
    <lineage>
        <taxon>Eukaryota</taxon>
        <taxon>Viridiplantae</taxon>
        <taxon>Streptophyta</taxon>
        <taxon>Embryophyta</taxon>
        <taxon>Tracheophyta</taxon>
        <taxon>Spermatophyta</taxon>
        <taxon>Magnoliopsida</taxon>
        <taxon>eudicotyledons</taxon>
        <taxon>Gunneridae</taxon>
        <taxon>Pentapetalae</taxon>
        <taxon>rosids</taxon>
        <taxon>fabids</taxon>
        <taxon>Oxalidales</taxon>
        <taxon>Cephalotaceae</taxon>
        <taxon>Cephalotus</taxon>
    </lineage>
</organism>
<keyword evidence="4" id="KW-1185">Reference proteome</keyword>
<evidence type="ECO:0000256" key="2">
    <source>
        <dbReference type="SAM" id="SignalP"/>
    </source>
</evidence>
<proteinExistence type="predicted"/>
<evidence type="ECO:0000313" key="3">
    <source>
        <dbReference type="EMBL" id="GAV64271.1"/>
    </source>
</evidence>
<accession>A0A1Q3B8A0</accession>
<dbReference type="Proteomes" id="UP000187406">
    <property type="component" value="Unassembled WGS sequence"/>
</dbReference>
<keyword evidence="2" id="KW-0732">Signal</keyword>
<keyword evidence="1" id="KW-0812">Transmembrane</keyword>
<feature type="transmembrane region" description="Helical" evidence="1">
    <location>
        <begin position="697"/>
        <end position="723"/>
    </location>
</feature>
<protein>
    <recommendedName>
        <fullName evidence="5">Bacterial Ig-like domain-containing protein</fullName>
    </recommendedName>
</protein>
<feature type="chain" id="PRO_5012749637" description="Bacterial Ig-like domain-containing protein" evidence="2">
    <location>
        <begin position="16"/>
        <end position="947"/>
    </location>
</feature>
<evidence type="ECO:0000313" key="4">
    <source>
        <dbReference type="Proteomes" id="UP000187406"/>
    </source>
</evidence>
<dbReference type="EMBL" id="BDDD01000339">
    <property type="protein sequence ID" value="GAV64271.1"/>
    <property type="molecule type" value="Genomic_DNA"/>
</dbReference>
<dbReference type="AlphaFoldDB" id="A0A1Q3B8A0"/>
<evidence type="ECO:0008006" key="5">
    <source>
        <dbReference type="Google" id="ProtNLM"/>
    </source>
</evidence>
<dbReference type="PANTHER" id="PTHR34677">
    <property type="match status" value="1"/>
</dbReference>
<keyword evidence="1" id="KW-1133">Transmembrane helix</keyword>
<evidence type="ECO:0000256" key="1">
    <source>
        <dbReference type="SAM" id="Phobius"/>
    </source>
</evidence>